<evidence type="ECO:0000259" key="1">
    <source>
        <dbReference type="Pfam" id="PF01966"/>
    </source>
</evidence>
<dbReference type="PANTHER" id="PTHR40202:SF1">
    <property type="entry name" value="HD DOMAIN-CONTAINING PROTEIN"/>
    <property type="match status" value="1"/>
</dbReference>
<reference evidence="2 3" key="1">
    <citation type="submission" date="2017-01" db="EMBL/GenBank/DDBJ databases">
        <authorList>
            <person name="Mah S.A."/>
            <person name="Swanson W.J."/>
            <person name="Moy G.W."/>
            <person name="Vacquier V.D."/>
        </authorList>
    </citation>
    <scope>NUCLEOTIDE SEQUENCE [LARGE SCALE GENOMIC DNA]</scope>
    <source>
        <strain evidence="2 3">DSM 29590</strain>
    </source>
</reference>
<dbReference type="Proteomes" id="UP000186019">
    <property type="component" value="Unassembled WGS sequence"/>
</dbReference>
<dbReference type="RefSeq" id="WP_244512578.1">
    <property type="nucleotide sequence ID" value="NZ_FOAC01000002.1"/>
</dbReference>
<dbReference type="InterPro" id="IPR006674">
    <property type="entry name" value="HD_domain"/>
</dbReference>
<dbReference type="GO" id="GO:0016787">
    <property type="term" value="F:hydrolase activity"/>
    <property type="evidence" value="ECO:0007669"/>
    <property type="project" value="UniProtKB-KW"/>
</dbReference>
<dbReference type="STRING" id="573024.SAMN05216208_2237"/>
<name>A0A1N7HI21_9RHOB</name>
<dbReference type="EMBL" id="FTNV01000003">
    <property type="protein sequence ID" value="SIS24330.1"/>
    <property type="molecule type" value="Genomic_DNA"/>
</dbReference>
<dbReference type="Pfam" id="PF01966">
    <property type="entry name" value="HD"/>
    <property type="match status" value="1"/>
</dbReference>
<evidence type="ECO:0000313" key="3">
    <source>
        <dbReference type="Proteomes" id="UP000186019"/>
    </source>
</evidence>
<accession>A0A1N7HI21</accession>
<gene>
    <name evidence="2" type="ORF">SAMN05421666_3079</name>
</gene>
<dbReference type="SUPFAM" id="SSF109604">
    <property type="entry name" value="HD-domain/PDEase-like"/>
    <property type="match status" value="1"/>
</dbReference>
<proteinExistence type="predicted"/>
<dbReference type="InterPro" id="IPR003607">
    <property type="entry name" value="HD/PDEase_dom"/>
</dbReference>
<dbReference type="CDD" id="cd00077">
    <property type="entry name" value="HDc"/>
    <property type="match status" value="1"/>
</dbReference>
<dbReference type="InterPro" id="IPR052567">
    <property type="entry name" value="OP_Dioxygenase"/>
</dbReference>
<keyword evidence="3" id="KW-1185">Reference proteome</keyword>
<organism evidence="2 3">
    <name type="scientific">Roseovarius nanhaiticus</name>
    <dbReference type="NCBI Taxonomy" id="573024"/>
    <lineage>
        <taxon>Bacteria</taxon>
        <taxon>Pseudomonadati</taxon>
        <taxon>Pseudomonadota</taxon>
        <taxon>Alphaproteobacteria</taxon>
        <taxon>Rhodobacterales</taxon>
        <taxon>Roseobacteraceae</taxon>
        <taxon>Roseovarius</taxon>
    </lineage>
</organism>
<sequence length="204" mass="23295">MTKSGPTVSFTQMKDGTREDYELLEKLEQPFLAGTAGRLLKELAAQADETLAGYQITRLEHGLQAATRARQDGADRDWVVAALLHDIGDRLAPQNHDRMAAEILRPYVREEVAWVVEHHGIFQMAYYAHHYGWDPEERQKFRHHPCYQSCADFCERWDQSSFDPDYPMDPLDSFAADVCDVFARKAYDPSVIRPGVVLGLPSRQ</sequence>
<dbReference type="PANTHER" id="PTHR40202">
    <property type="match status" value="1"/>
</dbReference>
<dbReference type="AlphaFoldDB" id="A0A1N7HI21"/>
<dbReference type="Gene3D" id="1.10.3210.10">
    <property type="entry name" value="Hypothetical protein af1432"/>
    <property type="match status" value="1"/>
</dbReference>
<feature type="domain" description="HD" evidence="1">
    <location>
        <begin position="59"/>
        <end position="130"/>
    </location>
</feature>
<protein>
    <submittedName>
        <fullName evidence="2">Predicted HD phosphohydrolase</fullName>
    </submittedName>
</protein>
<evidence type="ECO:0000313" key="2">
    <source>
        <dbReference type="EMBL" id="SIS24330.1"/>
    </source>
</evidence>
<keyword evidence="2" id="KW-0378">Hydrolase</keyword>